<dbReference type="GO" id="GO:0000329">
    <property type="term" value="C:fungal-type vacuole membrane"/>
    <property type="evidence" value="ECO:0007669"/>
    <property type="project" value="TreeGrafter"/>
</dbReference>
<dbReference type="InterPro" id="IPR036837">
    <property type="entry name" value="Cation_efflux_CTD_sf"/>
</dbReference>
<dbReference type="InterPro" id="IPR027469">
    <property type="entry name" value="Cation_efflux_TMD_sf"/>
</dbReference>
<evidence type="ECO:0000256" key="6">
    <source>
        <dbReference type="ARBA" id="ARBA00022989"/>
    </source>
</evidence>
<keyword evidence="6 9" id="KW-1133">Transmembrane helix</keyword>
<comment type="subcellular location">
    <subcellularLocation>
        <location evidence="1">Membrane</location>
        <topology evidence="1">Multi-pass membrane protein</topology>
    </subcellularLocation>
</comment>
<dbReference type="NCBIfam" id="TIGR01297">
    <property type="entry name" value="CDF"/>
    <property type="match status" value="1"/>
</dbReference>
<protein>
    <recommendedName>
        <fullName evidence="14">Zinc/cadmium resistance protein</fullName>
    </recommendedName>
</protein>
<evidence type="ECO:0000256" key="5">
    <source>
        <dbReference type="ARBA" id="ARBA00022833"/>
    </source>
</evidence>
<feature type="compositionally biased region" description="Polar residues" evidence="8">
    <location>
        <begin position="180"/>
        <end position="189"/>
    </location>
</feature>
<evidence type="ECO:0008006" key="14">
    <source>
        <dbReference type="Google" id="ProtNLM"/>
    </source>
</evidence>
<keyword evidence="4 9" id="KW-0812">Transmembrane</keyword>
<dbReference type="Proteomes" id="UP000769528">
    <property type="component" value="Unassembled WGS sequence"/>
</dbReference>
<evidence type="ECO:0000256" key="7">
    <source>
        <dbReference type="ARBA" id="ARBA00023136"/>
    </source>
</evidence>
<proteinExistence type="inferred from homology"/>
<dbReference type="GO" id="GO:0005385">
    <property type="term" value="F:zinc ion transmembrane transporter activity"/>
    <property type="evidence" value="ECO:0007669"/>
    <property type="project" value="TreeGrafter"/>
</dbReference>
<keyword evidence="7 9" id="KW-0472">Membrane</keyword>
<feature type="transmembrane region" description="Helical" evidence="9">
    <location>
        <begin position="12"/>
        <end position="31"/>
    </location>
</feature>
<dbReference type="EMBL" id="JAEUBF010000443">
    <property type="protein sequence ID" value="KAH3678499.1"/>
    <property type="molecule type" value="Genomic_DNA"/>
</dbReference>
<evidence type="ECO:0000256" key="3">
    <source>
        <dbReference type="ARBA" id="ARBA00022448"/>
    </source>
</evidence>
<comment type="caution">
    <text evidence="12">The sequence shown here is derived from an EMBL/GenBank/DDBJ whole genome shotgun (WGS) entry which is preliminary data.</text>
</comment>
<accession>A0A9P8TH16</accession>
<dbReference type="AlphaFoldDB" id="A0A9P8TH16"/>
<evidence type="ECO:0000256" key="2">
    <source>
        <dbReference type="ARBA" id="ARBA00008873"/>
    </source>
</evidence>
<dbReference type="GO" id="GO:0006882">
    <property type="term" value="P:intracellular zinc ion homeostasis"/>
    <property type="evidence" value="ECO:0007669"/>
    <property type="project" value="TreeGrafter"/>
</dbReference>
<dbReference type="Gene3D" id="1.20.1510.10">
    <property type="entry name" value="Cation efflux protein transmembrane domain"/>
    <property type="match status" value="2"/>
</dbReference>
<evidence type="ECO:0000313" key="12">
    <source>
        <dbReference type="EMBL" id="KAH3678499.1"/>
    </source>
</evidence>
<keyword evidence="13" id="KW-1185">Reference proteome</keyword>
<feature type="transmembrane region" description="Helical" evidence="9">
    <location>
        <begin position="113"/>
        <end position="133"/>
    </location>
</feature>
<feature type="transmembrane region" description="Helical" evidence="9">
    <location>
        <begin position="81"/>
        <end position="101"/>
    </location>
</feature>
<evidence type="ECO:0000256" key="9">
    <source>
        <dbReference type="SAM" id="Phobius"/>
    </source>
</evidence>
<gene>
    <name evidence="12" type="ORF">WICMUC_001516</name>
</gene>
<dbReference type="SUPFAM" id="SSF160240">
    <property type="entry name" value="Cation efflux protein cytoplasmic domain-like"/>
    <property type="match status" value="1"/>
</dbReference>
<dbReference type="SUPFAM" id="SSF161111">
    <property type="entry name" value="Cation efflux protein transmembrane domain-like"/>
    <property type="match status" value="1"/>
</dbReference>
<evidence type="ECO:0000259" key="11">
    <source>
        <dbReference type="Pfam" id="PF16916"/>
    </source>
</evidence>
<dbReference type="FunFam" id="1.20.1510.10:FF:000024">
    <property type="entry name" value="Solute carrier family 30 (Zinc transporter), member 1"/>
    <property type="match status" value="1"/>
</dbReference>
<name>A0A9P8TH16_9ASCO</name>
<feature type="transmembrane region" description="Helical" evidence="9">
    <location>
        <begin position="43"/>
        <end position="60"/>
    </location>
</feature>
<reference evidence="12" key="2">
    <citation type="submission" date="2021-01" db="EMBL/GenBank/DDBJ databases">
        <authorList>
            <person name="Schikora-Tamarit M.A."/>
        </authorList>
    </citation>
    <scope>NUCLEOTIDE SEQUENCE</scope>
    <source>
        <strain evidence="12">CBS6341</strain>
    </source>
</reference>
<feature type="compositionally biased region" description="Basic and acidic residues" evidence="8">
    <location>
        <begin position="207"/>
        <end position="235"/>
    </location>
</feature>
<dbReference type="PANTHER" id="PTHR45820">
    <property type="entry name" value="FI23527P1"/>
    <property type="match status" value="1"/>
</dbReference>
<dbReference type="PANTHER" id="PTHR45820:SF4">
    <property type="entry name" value="ZINC TRANSPORTER 63C, ISOFORM F"/>
    <property type="match status" value="1"/>
</dbReference>
<evidence type="ECO:0000259" key="10">
    <source>
        <dbReference type="Pfam" id="PF01545"/>
    </source>
</evidence>
<feature type="region of interest" description="Disordered" evidence="8">
    <location>
        <begin position="180"/>
        <end position="251"/>
    </location>
</feature>
<keyword evidence="5" id="KW-0862">Zinc</keyword>
<evidence type="ECO:0000256" key="8">
    <source>
        <dbReference type="SAM" id="MobiDB-lite"/>
    </source>
</evidence>
<evidence type="ECO:0000313" key="13">
    <source>
        <dbReference type="Proteomes" id="UP000769528"/>
    </source>
</evidence>
<dbReference type="Pfam" id="PF16916">
    <property type="entry name" value="ZT_dimer"/>
    <property type="match status" value="1"/>
</dbReference>
<dbReference type="InterPro" id="IPR027470">
    <property type="entry name" value="Cation_efflux_CTD"/>
</dbReference>
<keyword evidence="3" id="KW-0813">Transport</keyword>
<evidence type="ECO:0000256" key="4">
    <source>
        <dbReference type="ARBA" id="ARBA00022692"/>
    </source>
</evidence>
<evidence type="ECO:0000256" key="1">
    <source>
        <dbReference type="ARBA" id="ARBA00004141"/>
    </source>
</evidence>
<reference evidence="12" key="1">
    <citation type="journal article" date="2021" name="Open Biol.">
        <title>Shared evolutionary footprints suggest mitochondrial oxidative damage underlies multiple complex I losses in fungi.</title>
        <authorList>
            <person name="Schikora-Tamarit M.A."/>
            <person name="Marcet-Houben M."/>
            <person name="Nosek J."/>
            <person name="Gabaldon T."/>
        </authorList>
    </citation>
    <scope>NUCLEOTIDE SEQUENCE</scope>
    <source>
        <strain evidence="12">CBS6341</strain>
    </source>
</reference>
<dbReference type="OrthoDB" id="9944568at2759"/>
<sequence>MALSNKEIRITILLVIDTIFFLLEAIVGYAVHSLALVADSFHMLNDIFSLLVALWAVRVATSKNADAKYTYGWKRAEILGALINAVFLLALCFSILIEAIQRLISPEVITNPKLILVVGTAGLISNIVGLFLFHDHGHSHGGNGGHGHSHSEAIDDDQPVEELLPQNVVNSYNETTALLSKSSNTTHSPYSHEPLVTNDYHTTPSSHSHEHTHDSDDHEHGHEHGHDHGHSHTLDSDDLESQTFKSKQKKKTKSLNMHGVFLHVLGDALGNVGVMLTAIFIWKTDYSWKYYSDPVISLIITAIIFSSALPLCKRASRILLQATPSTISADDIQIEILEIKGIKSVHDFHIWNLTEDIFIASLHVEVDANPEKFLVIASEIRSILHGHGVHSVTVQPEFSKNNISLETYQQFTENYKNSD</sequence>
<feature type="transmembrane region" description="Helical" evidence="9">
    <location>
        <begin position="260"/>
        <end position="282"/>
    </location>
</feature>
<feature type="domain" description="Cation efflux protein cytoplasmic" evidence="11">
    <location>
        <begin position="327"/>
        <end position="397"/>
    </location>
</feature>
<comment type="similarity">
    <text evidence="2">Belongs to the cation diffusion facilitator (CDF) transporter (TC 2.A.4) family. SLC30A subfamily.</text>
</comment>
<dbReference type="InterPro" id="IPR058533">
    <property type="entry name" value="Cation_efflux_TM"/>
</dbReference>
<dbReference type="InterPro" id="IPR002524">
    <property type="entry name" value="Cation_efflux"/>
</dbReference>
<feature type="transmembrane region" description="Helical" evidence="9">
    <location>
        <begin position="294"/>
        <end position="312"/>
    </location>
</feature>
<feature type="domain" description="Cation efflux protein transmembrane" evidence="10">
    <location>
        <begin position="11"/>
        <end position="320"/>
    </location>
</feature>
<organism evidence="12 13">
    <name type="scientific">Wickerhamomyces mucosus</name>
    <dbReference type="NCBI Taxonomy" id="1378264"/>
    <lineage>
        <taxon>Eukaryota</taxon>
        <taxon>Fungi</taxon>
        <taxon>Dikarya</taxon>
        <taxon>Ascomycota</taxon>
        <taxon>Saccharomycotina</taxon>
        <taxon>Saccharomycetes</taxon>
        <taxon>Phaffomycetales</taxon>
        <taxon>Wickerhamomycetaceae</taxon>
        <taxon>Wickerhamomyces</taxon>
    </lineage>
</organism>
<dbReference type="Pfam" id="PF01545">
    <property type="entry name" value="Cation_efflux"/>
    <property type="match status" value="1"/>
</dbReference>